<organism evidence="1 2">
    <name type="scientific">Tegillarca granosa</name>
    <name type="common">Malaysian cockle</name>
    <name type="synonym">Anadara granosa</name>
    <dbReference type="NCBI Taxonomy" id="220873"/>
    <lineage>
        <taxon>Eukaryota</taxon>
        <taxon>Metazoa</taxon>
        <taxon>Spiralia</taxon>
        <taxon>Lophotrochozoa</taxon>
        <taxon>Mollusca</taxon>
        <taxon>Bivalvia</taxon>
        <taxon>Autobranchia</taxon>
        <taxon>Pteriomorphia</taxon>
        <taxon>Arcoida</taxon>
        <taxon>Arcoidea</taxon>
        <taxon>Arcidae</taxon>
        <taxon>Tegillarca</taxon>
    </lineage>
</organism>
<proteinExistence type="predicted"/>
<evidence type="ECO:0000313" key="2">
    <source>
        <dbReference type="Proteomes" id="UP001217089"/>
    </source>
</evidence>
<evidence type="ECO:0000313" key="1">
    <source>
        <dbReference type="EMBL" id="KAJ8300929.1"/>
    </source>
</evidence>
<keyword evidence="2" id="KW-1185">Reference proteome</keyword>
<comment type="caution">
    <text evidence="1">The sequence shown here is derived from an EMBL/GenBank/DDBJ whole genome shotgun (WGS) entry which is preliminary data.</text>
</comment>
<evidence type="ECO:0008006" key="3">
    <source>
        <dbReference type="Google" id="ProtNLM"/>
    </source>
</evidence>
<name>A0ABQ9E936_TEGGR</name>
<accession>A0ABQ9E936</accession>
<gene>
    <name evidence="1" type="ORF">KUTeg_022448</name>
</gene>
<dbReference type="EMBL" id="JARBDR010000919">
    <property type="protein sequence ID" value="KAJ8300929.1"/>
    <property type="molecule type" value="Genomic_DNA"/>
</dbReference>
<dbReference type="PANTHER" id="PTHR33050">
    <property type="entry name" value="REVERSE TRANSCRIPTASE DOMAIN-CONTAINING PROTEIN"/>
    <property type="match status" value="1"/>
</dbReference>
<dbReference type="PANTHER" id="PTHR33050:SF7">
    <property type="entry name" value="RIBONUCLEASE H"/>
    <property type="match status" value="1"/>
</dbReference>
<protein>
    <recommendedName>
        <fullName evidence="3">RNase H type-1 domain-containing protein</fullName>
    </recommendedName>
</protein>
<sequence length="262" mass="30090">MCQVLVRLRYFINLQKSVFSPSRVIRFLGLLIDSCRLAFIIPEDKKDKFSVLEESLLLKESVDILSSKKFAGKCISFLLAVPAVKLYTKEVNKAISSATKGNGWIKVSRESRDEICYWRFLDQKQECFTWRKEKRLQISLASDASYLKWGAKVDLPECKLSFSDFWLADDVRPIHVKEAEALLNAFLSVSDIVKDQRVNAYVDNLACVHAWQDHSGKDVSLFAVIKKIWDFTLRFNVELILHYISSSENPADKPSRKLSAQD</sequence>
<dbReference type="Proteomes" id="UP001217089">
    <property type="component" value="Unassembled WGS sequence"/>
</dbReference>
<dbReference type="InterPro" id="IPR052055">
    <property type="entry name" value="Hepadnavirus_pol/RT"/>
</dbReference>
<reference evidence="1 2" key="1">
    <citation type="submission" date="2022-12" db="EMBL/GenBank/DDBJ databases">
        <title>Chromosome-level genome of Tegillarca granosa.</title>
        <authorList>
            <person name="Kim J."/>
        </authorList>
    </citation>
    <scope>NUCLEOTIDE SEQUENCE [LARGE SCALE GENOMIC DNA]</scope>
    <source>
        <strain evidence="1">Teg-2019</strain>
        <tissue evidence="1">Adductor muscle</tissue>
    </source>
</reference>